<protein>
    <submittedName>
        <fullName evidence="2">Uncharacterized protein</fullName>
    </submittedName>
</protein>
<reference evidence="2 3" key="1">
    <citation type="submission" date="2019-06" db="EMBL/GenBank/DDBJ databases">
        <title>Draft genomes of female and male turbot (Scophthalmus maximus).</title>
        <authorList>
            <person name="Xu H."/>
            <person name="Xu X.-W."/>
            <person name="Shao C."/>
            <person name="Chen S."/>
        </authorList>
    </citation>
    <scope>NUCLEOTIDE SEQUENCE [LARGE SCALE GENOMIC DNA]</scope>
    <source>
        <strain evidence="2">Ysfricsl-2016a</strain>
        <tissue evidence="2">Blood</tissue>
    </source>
</reference>
<gene>
    <name evidence="2" type="ORF">F2P81_012084</name>
</gene>
<name>A0A6A4T3M9_SCOMX</name>
<evidence type="ECO:0000313" key="2">
    <source>
        <dbReference type="EMBL" id="KAF0036772.1"/>
    </source>
</evidence>
<dbReference type="AlphaFoldDB" id="A0A6A4T3M9"/>
<feature type="compositionally biased region" description="Basic and acidic residues" evidence="1">
    <location>
        <begin position="136"/>
        <end position="145"/>
    </location>
</feature>
<organism evidence="2 3">
    <name type="scientific">Scophthalmus maximus</name>
    <name type="common">Turbot</name>
    <name type="synonym">Psetta maxima</name>
    <dbReference type="NCBI Taxonomy" id="52904"/>
    <lineage>
        <taxon>Eukaryota</taxon>
        <taxon>Metazoa</taxon>
        <taxon>Chordata</taxon>
        <taxon>Craniata</taxon>
        <taxon>Vertebrata</taxon>
        <taxon>Euteleostomi</taxon>
        <taxon>Actinopterygii</taxon>
        <taxon>Neopterygii</taxon>
        <taxon>Teleostei</taxon>
        <taxon>Neoteleostei</taxon>
        <taxon>Acanthomorphata</taxon>
        <taxon>Carangaria</taxon>
        <taxon>Pleuronectiformes</taxon>
        <taxon>Pleuronectoidei</taxon>
        <taxon>Scophthalmidae</taxon>
        <taxon>Scophthalmus</taxon>
    </lineage>
</organism>
<comment type="caution">
    <text evidence="2">The sequence shown here is derived from an EMBL/GenBank/DDBJ whole genome shotgun (WGS) entry which is preliminary data.</text>
</comment>
<proteinExistence type="predicted"/>
<dbReference type="EMBL" id="VEVO01000010">
    <property type="protein sequence ID" value="KAF0036772.1"/>
    <property type="molecule type" value="Genomic_DNA"/>
</dbReference>
<feature type="region of interest" description="Disordered" evidence="1">
    <location>
        <begin position="120"/>
        <end position="145"/>
    </location>
</feature>
<sequence length="182" mass="20995">MNAAVKGRDGINDSRMYYNTWSDLWKEQQENFIKRSEKKLGSHCELNHFSQTTFTQLPDFGCYSLVIGDCERWPTEDEFGRLDFYLYYNNKGETNRRLRTWPMAFNSPRQKAAVHCKRVGGESDSSRAASLRKKRREENATELHDYSTLAQNAGVEREPDVCSVSSSLAYLLCGTRLGKTKQ</sequence>
<evidence type="ECO:0000256" key="1">
    <source>
        <dbReference type="SAM" id="MobiDB-lite"/>
    </source>
</evidence>
<evidence type="ECO:0000313" key="3">
    <source>
        <dbReference type="Proteomes" id="UP000438429"/>
    </source>
</evidence>
<dbReference type="Proteomes" id="UP000438429">
    <property type="component" value="Unassembled WGS sequence"/>
</dbReference>
<accession>A0A6A4T3M9</accession>